<proteinExistence type="predicted"/>
<organism evidence="2 3">
    <name type="scientific">Tenuifilum thalassicum</name>
    <dbReference type="NCBI Taxonomy" id="2590900"/>
    <lineage>
        <taxon>Bacteria</taxon>
        <taxon>Pseudomonadati</taxon>
        <taxon>Bacteroidota</taxon>
        <taxon>Bacteroidia</taxon>
        <taxon>Bacteroidales</taxon>
        <taxon>Tenuifilaceae</taxon>
        <taxon>Tenuifilum</taxon>
    </lineage>
</organism>
<dbReference type="Proteomes" id="UP000500961">
    <property type="component" value="Chromosome"/>
</dbReference>
<dbReference type="KEGG" id="ttz:FHG85_04565"/>
<dbReference type="RefSeq" id="WP_173073408.1">
    <property type="nucleotide sequence ID" value="NZ_CP041345.1"/>
</dbReference>
<feature type="signal peptide" evidence="1">
    <location>
        <begin position="1"/>
        <end position="20"/>
    </location>
</feature>
<name>A0A7D4C8H8_9BACT</name>
<keyword evidence="3" id="KW-1185">Reference proteome</keyword>
<evidence type="ECO:0000313" key="2">
    <source>
        <dbReference type="EMBL" id="QKG79562.1"/>
    </source>
</evidence>
<dbReference type="EMBL" id="CP041345">
    <property type="protein sequence ID" value="QKG79562.1"/>
    <property type="molecule type" value="Genomic_DNA"/>
</dbReference>
<keyword evidence="1" id="KW-0732">Signal</keyword>
<sequence length="203" mass="22481">MKKVLIAAILSAIVFSGAKSQNITGMYSNLGNGYLYNTSQPDFYKNSIGKAFSFGLYNKFAIKSLPSRLNYDLSLCNFHYQDDTVSAVALQNMLGLDWLISPFSKGSSEQVNLFIGVGIYTLFQTRSFEPKSGIETINDGFAGYVGLGFKVNYVIPLKESEKSESAFTLGFVYRPKVLLLSKENVPTFTTASLTLGFEFGRKR</sequence>
<accession>A0A7D4C8H8</accession>
<evidence type="ECO:0000256" key="1">
    <source>
        <dbReference type="SAM" id="SignalP"/>
    </source>
</evidence>
<evidence type="ECO:0008006" key="4">
    <source>
        <dbReference type="Google" id="ProtNLM"/>
    </source>
</evidence>
<evidence type="ECO:0000313" key="3">
    <source>
        <dbReference type="Proteomes" id="UP000500961"/>
    </source>
</evidence>
<feature type="chain" id="PRO_5029888338" description="Porin family protein" evidence="1">
    <location>
        <begin position="21"/>
        <end position="203"/>
    </location>
</feature>
<dbReference type="AlphaFoldDB" id="A0A7D4C8H8"/>
<reference evidence="2 3" key="1">
    <citation type="submission" date="2019-07" db="EMBL/GenBank/DDBJ databases">
        <title>Thalassofilum flectens gen. nov., sp. nov., a novel moderate thermophilic anaerobe from a shallow sea hot spring in Kunashir Island (Russia), representing a new family in the order Bacteroidales, and proposal of Thalassofilacea fam. nov.</title>
        <authorList>
            <person name="Kochetkova T.V."/>
            <person name="Podosokorskaya O.A."/>
            <person name="Novikov A."/>
            <person name="Elcheninov A.G."/>
            <person name="Toshchakov S.V."/>
            <person name="Kublanov I.V."/>
        </authorList>
    </citation>
    <scope>NUCLEOTIDE SEQUENCE [LARGE SCALE GENOMIC DNA]</scope>
    <source>
        <strain evidence="2 3">38-H</strain>
    </source>
</reference>
<protein>
    <recommendedName>
        <fullName evidence="4">Porin family protein</fullName>
    </recommendedName>
</protein>
<gene>
    <name evidence="2" type="ORF">FHG85_04565</name>
</gene>